<keyword evidence="1" id="KW-1133">Transmembrane helix</keyword>
<dbReference type="Proteomes" id="UP000290475">
    <property type="component" value="Unassembled WGS sequence"/>
</dbReference>
<organism evidence="2 3">
    <name type="scientific">Lacticaseibacillus chiayiensis</name>
    <dbReference type="NCBI Taxonomy" id="2100821"/>
    <lineage>
        <taxon>Bacteria</taxon>
        <taxon>Bacillati</taxon>
        <taxon>Bacillota</taxon>
        <taxon>Bacilli</taxon>
        <taxon>Lactobacillales</taxon>
        <taxon>Lactobacillaceae</taxon>
        <taxon>Lacticaseibacillus</taxon>
    </lineage>
</organism>
<reference evidence="2 3" key="1">
    <citation type="submission" date="2017-01" db="EMBL/GenBank/DDBJ databases">
        <title>Lactobacillus chiayiensis sp. nov., a lactic acid bacterium isolated from compost.</title>
        <authorList>
            <person name="Huang C.-H."/>
        </authorList>
    </citation>
    <scope>NUCLEOTIDE SEQUENCE [LARGE SCALE GENOMIC DNA]</scope>
    <source>
        <strain evidence="3">chh01</strain>
    </source>
</reference>
<sequence length="66" mass="7193">MVESFAGVICIIIGAYEWFLCYRSFGNLKKHGNASTSPFILLSFWSAAVFGLALVGIGIALVFRSM</sequence>
<dbReference type="EMBL" id="MSSM01000042">
    <property type="protein sequence ID" value="RXT18507.1"/>
    <property type="molecule type" value="Genomic_DNA"/>
</dbReference>
<dbReference type="AlphaFoldDB" id="A0A4Q1TK80"/>
<keyword evidence="1" id="KW-0812">Transmembrane</keyword>
<evidence type="ECO:0000313" key="2">
    <source>
        <dbReference type="EMBL" id="RXT18507.1"/>
    </source>
</evidence>
<feature type="transmembrane region" description="Helical" evidence="1">
    <location>
        <begin position="37"/>
        <end position="63"/>
    </location>
</feature>
<comment type="caution">
    <text evidence="2">The sequence shown here is derived from an EMBL/GenBank/DDBJ whole genome shotgun (WGS) entry which is preliminary data.</text>
</comment>
<feature type="transmembrane region" description="Helical" evidence="1">
    <location>
        <begin position="6"/>
        <end position="25"/>
    </location>
</feature>
<evidence type="ECO:0000256" key="1">
    <source>
        <dbReference type="SAM" id="Phobius"/>
    </source>
</evidence>
<name>A0A4Q1TK80_9LACO</name>
<evidence type="ECO:0000313" key="3">
    <source>
        <dbReference type="Proteomes" id="UP000290475"/>
    </source>
</evidence>
<keyword evidence="1" id="KW-0472">Membrane</keyword>
<gene>
    <name evidence="2" type="ORF">BVJ53_13475</name>
</gene>
<protein>
    <recommendedName>
        <fullName evidence="4">Immunity protein</fullName>
    </recommendedName>
</protein>
<evidence type="ECO:0008006" key="4">
    <source>
        <dbReference type="Google" id="ProtNLM"/>
    </source>
</evidence>
<proteinExistence type="predicted"/>
<accession>A0A4Q1TK80</accession>